<gene>
    <name evidence="3" type="ORF">Q4Q40_09985</name>
</gene>
<organism evidence="3 4">
    <name type="scientific">Flavivirga jejuensis</name>
    <dbReference type="NCBI Taxonomy" id="870487"/>
    <lineage>
        <taxon>Bacteria</taxon>
        <taxon>Pseudomonadati</taxon>
        <taxon>Bacteroidota</taxon>
        <taxon>Flavobacteriia</taxon>
        <taxon>Flavobacteriales</taxon>
        <taxon>Flavobacteriaceae</taxon>
        <taxon>Flavivirga</taxon>
    </lineage>
</organism>
<proteinExistence type="predicted"/>
<keyword evidence="1" id="KW-0732">Signal</keyword>
<feature type="domain" description="DUF2059" evidence="2">
    <location>
        <begin position="67"/>
        <end position="115"/>
    </location>
</feature>
<sequence length="213" mass="25124">MKYTLVLIFIMLVVNTTIAQEVEVSTALKLTKTLHSKKIEPKVRFIKEIKKTNETKDKKTIADHLYKKISQIYTTVFTPEEITNMFAFYNSALGKKIAENERKVNREVSTIIRQWETDQLSIEQRQTSKIVDERRRIETDSLRALKRKELIAKRKAERETPLPKINNLDDLKKLIEKQPYIISDRRLLLELFGKKGLEKLRNPESRVLKENQK</sequence>
<evidence type="ECO:0000313" key="3">
    <source>
        <dbReference type="EMBL" id="MDO5974514.1"/>
    </source>
</evidence>
<dbReference type="RefSeq" id="WP_303301652.1">
    <property type="nucleotide sequence ID" value="NZ_BAABDA010000050.1"/>
</dbReference>
<keyword evidence="4" id="KW-1185">Reference proteome</keyword>
<evidence type="ECO:0000256" key="1">
    <source>
        <dbReference type="SAM" id="SignalP"/>
    </source>
</evidence>
<feature type="signal peptide" evidence="1">
    <location>
        <begin position="1"/>
        <end position="19"/>
    </location>
</feature>
<dbReference type="InterPro" id="IPR018637">
    <property type="entry name" value="DUF2059"/>
</dbReference>
<dbReference type="Pfam" id="PF09832">
    <property type="entry name" value="DUF2059"/>
    <property type="match status" value="1"/>
</dbReference>
<dbReference type="Proteomes" id="UP001176806">
    <property type="component" value="Unassembled WGS sequence"/>
</dbReference>
<accession>A0ABT8WNF2</accession>
<feature type="chain" id="PRO_5046431134" evidence="1">
    <location>
        <begin position="20"/>
        <end position="213"/>
    </location>
</feature>
<protein>
    <submittedName>
        <fullName evidence="3">DUF2059 domain-containing protein</fullName>
    </submittedName>
</protein>
<comment type="caution">
    <text evidence="3">The sequence shown here is derived from an EMBL/GenBank/DDBJ whole genome shotgun (WGS) entry which is preliminary data.</text>
</comment>
<name>A0ABT8WNF2_9FLAO</name>
<reference evidence="3" key="1">
    <citation type="submission" date="2023-07" db="EMBL/GenBank/DDBJ databases">
        <title>Two novel species in the genus Flavivirga.</title>
        <authorList>
            <person name="Kwon K."/>
        </authorList>
    </citation>
    <scope>NUCLEOTIDE SEQUENCE</scope>
    <source>
        <strain evidence="3">KACC 14158</strain>
    </source>
</reference>
<dbReference type="EMBL" id="JAUOEL010000003">
    <property type="protein sequence ID" value="MDO5974514.1"/>
    <property type="molecule type" value="Genomic_DNA"/>
</dbReference>
<evidence type="ECO:0000313" key="4">
    <source>
        <dbReference type="Proteomes" id="UP001176806"/>
    </source>
</evidence>
<evidence type="ECO:0000259" key="2">
    <source>
        <dbReference type="Pfam" id="PF09832"/>
    </source>
</evidence>